<dbReference type="InterPro" id="IPR021330">
    <property type="entry name" value="DUF2939"/>
</dbReference>
<keyword evidence="2" id="KW-1185">Reference proteome</keyword>
<protein>
    <recommendedName>
        <fullName evidence="3">DUF2939 domain-containing protein</fullName>
    </recommendedName>
</protein>
<reference evidence="1" key="1">
    <citation type="journal article" date="2014" name="Int. J. Syst. Evol. Microbiol.">
        <title>Complete genome sequence of Corynebacterium casei LMG S-19264T (=DSM 44701T), isolated from a smear-ripened cheese.</title>
        <authorList>
            <consortium name="US DOE Joint Genome Institute (JGI-PGF)"/>
            <person name="Walter F."/>
            <person name="Albersmeier A."/>
            <person name="Kalinowski J."/>
            <person name="Ruckert C."/>
        </authorList>
    </citation>
    <scope>NUCLEOTIDE SEQUENCE</scope>
    <source>
        <strain evidence="1">CGMCC 1.12919</strain>
    </source>
</reference>
<dbReference type="AlphaFoldDB" id="A0A916X7M4"/>
<sequence length="208" mass="23137">MTRAGRLRRTLRSPWLWCGVAAVLLVAYLISPFVAAAKLAKAVKARDVPAVMARVEAGPLRRSLTRQLVRGYIVLNKKEGELGVLGQQMVMAMAVSLFDPIIEQMTTPAQISELLRKGWPLAKGESVPNDAGIGIGGLRDLLRRLDRAGFIGLTEFRLVVDIDGSPERRLGWRLRLDGLKWKLYAVDLPPQLIKRIVDRLPKADKIKI</sequence>
<reference evidence="1" key="2">
    <citation type="submission" date="2020-09" db="EMBL/GenBank/DDBJ databases">
        <authorList>
            <person name="Sun Q."/>
            <person name="Zhou Y."/>
        </authorList>
    </citation>
    <scope>NUCLEOTIDE SEQUENCE</scope>
    <source>
        <strain evidence="1">CGMCC 1.12919</strain>
    </source>
</reference>
<proteinExistence type="predicted"/>
<evidence type="ECO:0000313" key="2">
    <source>
        <dbReference type="Proteomes" id="UP000637002"/>
    </source>
</evidence>
<comment type="caution">
    <text evidence="1">The sequence shown here is derived from an EMBL/GenBank/DDBJ whole genome shotgun (WGS) entry which is preliminary data.</text>
</comment>
<accession>A0A916X7M4</accession>
<dbReference type="Proteomes" id="UP000637002">
    <property type="component" value="Unassembled WGS sequence"/>
</dbReference>
<dbReference type="EMBL" id="BMGG01000001">
    <property type="protein sequence ID" value="GGC46670.1"/>
    <property type="molecule type" value="Genomic_DNA"/>
</dbReference>
<evidence type="ECO:0008006" key="3">
    <source>
        <dbReference type="Google" id="ProtNLM"/>
    </source>
</evidence>
<name>A0A916X7M4_9HYPH</name>
<evidence type="ECO:0000313" key="1">
    <source>
        <dbReference type="EMBL" id="GGC46670.1"/>
    </source>
</evidence>
<dbReference type="Pfam" id="PF11159">
    <property type="entry name" value="DUF2939"/>
    <property type="match status" value="1"/>
</dbReference>
<gene>
    <name evidence="1" type="ORF">GCM10010994_02250</name>
</gene>
<organism evidence="1 2">
    <name type="scientific">Chelatococcus reniformis</name>
    <dbReference type="NCBI Taxonomy" id="1494448"/>
    <lineage>
        <taxon>Bacteria</taxon>
        <taxon>Pseudomonadati</taxon>
        <taxon>Pseudomonadota</taxon>
        <taxon>Alphaproteobacteria</taxon>
        <taxon>Hyphomicrobiales</taxon>
        <taxon>Chelatococcaceae</taxon>
        <taxon>Chelatococcus</taxon>
    </lineage>
</organism>
<dbReference type="RefSeq" id="WP_188607290.1">
    <property type="nucleotide sequence ID" value="NZ_BMGG01000001.1"/>
</dbReference>